<dbReference type="AlphaFoldDB" id="A0A034VAI7"/>
<dbReference type="EMBL" id="GAKP01018646">
    <property type="protein sequence ID" value="JAC40306.1"/>
    <property type="molecule type" value="Transcribed_RNA"/>
</dbReference>
<dbReference type="PANTHER" id="PTHR47326:SF1">
    <property type="entry name" value="HTH PSQ-TYPE DOMAIN-CONTAINING PROTEIN"/>
    <property type="match status" value="1"/>
</dbReference>
<dbReference type="PANTHER" id="PTHR47326">
    <property type="entry name" value="TRANSPOSABLE ELEMENT TC3 TRANSPOSASE-LIKE PROTEIN"/>
    <property type="match status" value="1"/>
</dbReference>
<protein>
    <recommendedName>
        <fullName evidence="2">HTH psq-type domain-containing protein</fullName>
    </recommendedName>
</protein>
<sequence>MRLVNNFGEHGTVNRRPYHRNPSVRTEETIAAVAAAIQNNPRVSTRSLSAQMGVSRQSLQSIMHKDLDLFPHKIQMANKLNAADLPIRLEFCQKMLQMWKRMETC</sequence>
<name>A0A034VAI7_BACDO</name>
<evidence type="ECO:0008006" key="2">
    <source>
        <dbReference type="Google" id="ProtNLM"/>
    </source>
</evidence>
<proteinExistence type="predicted"/>
<accession>A0A034VAI7</accession>
<organism evidence="1">
    <name type="scientific">Bactrocera dorsalis</name>
    <name type="common">Oriental fruit fly</name>
    <name type="synonym">Dacus dorsalis</name>
    <dbReference type="NCBI Taxonomy" id="27457"/>
    <lineage>
        <taxon>Eukaryota</taxon>
        <taxon>Metazoa</taxon>
        <taxon>Ecdysozoa</taxon>
        <taxon>Arthropoda</taxon>
        <taxon>Hexapoda</taxon>
        <taxon>Insecta</taxon>
        <taxon>Pterygota</taxon>
        <taxon>Neoptera</taxon>
        <taxon>Endopterygota</taxon>
        <taxon>Diptera</taxon>
        <taxon>Brachycera</taxon>
        <taxon>Muscomorpha</taxon>
        <taxon>Tephritoidea</taxon>
        <taxon>Tephritidae</taxon>
        <taxon>Bactrocera</taxon>
        <taxon>Bactrocera</taxon>
    </lineage>
</organism>
<reference evidence="1" key="1">
    <citation type="journal article" date="2014" name="BMC Genomics">
        <title>Characterizing the developmental transcriptome of the oriental fruit fly, Bactrocera dorsalis (Diptera: Tephritidae) through comparative genomic analysis with Drosophila melanogaster utilizing modENCODE datasets.</title>
        <authorList>
            <person name="Geib S.M."/>
            <person name="Calla B."/>
            <person name="Hall B."/>
            <person name="Hou S."/>
            <person name="Manoukis N.C."/>
        </authorList>
    </citation>
    <scope>NUCLEOTIDE SEQUENCE</scope>
    <source>
        <strain evidence="1">Punador</strain>
    </source>
</reference>
<evidence type="ECO:0000313" key="1">
    <source>
        <dbReference type="EMBL" id="JAC40306.1"/>
    </source>
</evidence>